<dbReference type="RefSeq" id="WP_209367129.1">
    <property type="nucleotide sequence ID" value="NZ_CP046956.1"/>
</dbReference>
<dbReference type="InterPro" id="IPR043519">
    <property type="entry name" value="NT_sf"/>
</dbReference>
<feature type="domain" description="YgxA-like helix-turn-helix" evidence="2">
    <location>
        <begin position="224"/>
        <end position="286"/>
    </location>
</feature>
<protein>
    <recommendedName>
        <fullName evidence="6">Nucleotidyltransferase-like</fullName>
    </recommendedName>
</protein>
<dbReference type="InterPro" id="IPR029348">
    <property type="entry name" value="NTF-like"/>
</dbReference>
<organism evidence="4 5">
    <name type="scientific">Sediminibacillus dalangtanensis</name>
    <dbReference type="NCBI Taxonomy" id="2729421"/>
    <lineage>
        <taxon>Bacteria</taxon>
        <taxon>Bacillati</taxon>
        <taxon>Bacillota</taxon>
        <taxon>Bacilli</taxon>
        <taxon>Bacillales</taxon>
        <taxon>Bacillaceae</taxon>
        <taxon>Sediminibacillus</taxon>
    </lineage>
</organism>
<dbReference type="Gene3D" id="1.20.120.330">
    <property type="entry name" value="Nucleotidyltransferases domain 2"/>
    <property type="match status" value="1"/>
</dbReference>
<evidence type="ECO:0000259" key="3">
    <source>
        <dbReference type="Pfam" id="PF22339"/>
    </source>
</evidence>
<dbReference type="Proteomes" id="UP000665043">
    <property type="component" value="Chromosome"/>
</dbReference>
<evidence type="ECO:0000313" key="4">
    <source>
        <dbReference type="EMBL" id="QTM98396.1"/>
    </source>
</evidence>
<evidence type="ECO:0000259" key="1">
    <source>
        <dbReference type="Pfam" id="PF14540"/>
    </source>
</evidence>
<evidence type="ECO:0000259" key="2">
    <source>
        <dbReference type="Pfam" id="PF18576"/>
    </source>
</evidence>
<gene>
    <name evidence="4" type="ORF">ERJ70_03120</name>
</gene>
<evidence type="ECO:0008006" key="6">
    <source>
        <dbReference type="Google" id="ProtNLM"/>
    </source>
</evidence>
<dbReference type="InterPro" id="IPR054515">
    <property type="entry name" value="YgxA-like_substrate-bd"/>
</dbReference>
<dbReference type="Pfam" id="PF18576">
    <property type="entry name" value="HTH_52"/>
    <property type="match status" value="1"/>
</dbReference>
<feature type="domain" description="Nucleotidyltransferase-like" evidence="1">
    <location>
        <begin position="1"/>
        <end position="118"/>
    </location>
</feature>
<name>A0ABX7VUV4_9BACI</name>
<accession>A0ABX7VUV4</accession>
<dbReference type="Gene3D" id="1.10.10.10">
    <property type="entry name" value="Winged helix-like DNA-binding domain superfamily/Winged helix DNA-binding domain"/>
    <property type="match status" value="1"/>
</dbReference>
<proteinExistence type="predicted"/>
<dbReference type="Pfam" id="PF22339">
    <property type="entry name" value="YgxA-like_sub_bind"/>
    <property type="match status" value="1"/>
</dbReference>
<feature type="domain" description="YgxA-like substrate binding" evidence="3">
    <location>
        <begin position="120"/>
        <end position="217"/>
    </location>
</feature>
<dbReference type="InterPro" id="IPR041143">
    <property type="entry name" value="YgxA_HTH"/>
</dbReference>
<dbReference type="InterPro" id="IPR036388">
    <property type="entry name" value="WH-like_DNA-bd_sf"/>
</dbReference>
<sequence length="290" mass="34239">MKDILRPIYQERASQANTLGVLIIEKNKPVSPVTDNFDVILLVIASEADQPWYVKHYEFDDKKAAMHIVDEQLLTYWIDTSTYRRAVEWVINGRIVFDRNEYVARLKEELSSFPQEKRELKMAMEFAKLTRSYSESKDLYQTDQYLDAYSRVIRSLHYLARLAIIEKGYHPEVVVWNQVKRIDIEVYKLYEELINSNEEIKKRVELMLLALEFAMSTRAKKCAAHLLEIMNSKQEAWTFGELKIHPEIEPYALDLSSMLEYLTEKGIIEPVREETKGKMIYHRKYRAVSV</sequence>
<dbReference type="Gene3D" id="3.30.460.10">
    <property type="entry name" value="Beta Polymerase, domain 2"/>
    <property type="match status" value="1"/>
</dbReference>
<reference evidence="4 5" key="1">
    <citation type="submission" date="2019-12" db="EMBL/GenBank/DDBJ databases">
        <title>The whole genome sequencing of a strain isolated from a Mars analog, Dalangtan Playa.</title>
        <authorList>
            <person name="Huang T."/>
        </authorList>
    </citation>
    <scope>NUCLEOTIDE SEQUENCE [LARGE SCALE GENOMIC DNA]</scope>
    <source>
        <strain evidence="4 5">DP4-553-S</strain>
    </source>
</reference>
<dbReference type="Pfam" id="PF14540">
    <property type="entry name" value="NTF-like"/>
    <property type="match status" value="1"/>
</dbReference>
<keyword evidence="5" id="KW-1185">Reference proteome</keyword>
<evidence type="ECO:0000313" key="5">
    <source>
        <dbReference type="Proteomes" id="UP000665043"/>
    </source>
</evidence>
<dbReference type="EMBL" id="CP046956">
    <property type="protein sequence ID" value="QTM98396.1"/>
    <property type="molecule type" value="Genomic_DNA"/>
</dbReference>